<keyword evidence="3 5" id="KW-0648">Protein biosynthesis</keyword>
<evidence type="ECO:0000256" key="2">
    <source>
        <dbReference type="ARBA" id="ARBA00022540"/>
    </source>
</evidence>
<dbReference type="GO" id="GO:0042256">
    <property type="term" value="P:cytosolic ribosome assembly"/>
    <property type="evidence" value="ECO:0007669"/>
    <property type="project" value="UniProtKB-UniRule"/>
</dbReference>
<dbReference type="NCBIfam" id="TIGR00323">
    <property type="entry name" value="eIF-6"/>
    <property type="match status" value="1"/>
</dbReference>
<sequence>MAVRCQFENSNEVGVFSLLTNRYCIVAPGGSENFYSVFEAELADHIPVVHASIAGCRIVGRMAVGNKNGLLLPSTCSDQEMLHIKNALPDDVVVQRIEERLSALGNCIASNDYVALIHTDLDRESEELVADVLGVEVFRHSIAGEALVGSYCKFTNQGGIVHPMANVEHQDELSSLLQVPLVAATVNRGSEVVGAGMVANDWAAFCGLDTTSTEMSVIESVFKLRSAKQSAILGDLRTSIIDSLAT</sequence>
<keyword evidence="5" id="KW-0690">Ribosome biogenesis</keyword>
<dbReference type="Pfam" id="PF01912">
    <property type="entry name" value="eIF-6"/>
    <property type="match status" value="1"/>
</dbReference>
<keyword evidence="4 5" id="KW-0539">Nucleus</keyword>
<comment type="similarity">
    <text evidence="5">Belongs to the eIF-6 family.</text>
</comment>
<keyword evidence="7" id="KW-1185">Reference proteome</keyword>
<name>A0A5J4YP24_PORPP</name>
<keyword evidence="1 5" id="KW-0963">Cytoplasm</keyword>
<dbReference type="InterPro" id="IPR002769">
    <property type="entry name" value="eIF6"/>
</dbReference>
<dbReference type="SMART" id="SM00654">
    <property type="entry name" value="eIF6"/>
    <property type="match status" value="1"/>
</dbReference>
<reference evidence="7" key="1">
    <citation type="journal article" date="2019" name="Nat. Commun.">
        <title>Expansion of phycobilisome linker gene families in mesophilic red algae.</title>
        <authorList>
            <person name="Lee J."/>
            <person name="Kim D."/>
            <person name="Bhattacharya D."/>
            <person name="Yoon H.S."/>
        </authorList>
    </citation>
    <scope>NUCLEOTIDE SEQUENCE [LARGE SCALE GENOMIC DNA]</scope>
    <source>
        <strain evidence="7">CCMP 1328</strain>
    </source>
</reference>
<evidence type="ECO:0000256" key="4">
    <source>
        <dbReference type="ARBA" id="ARBA00023242"/>
    </source>
</evidence>
<organism evidence="6 7">
    <name type="scientific">Porphyridium purpureum</name>
    <name type="common">Red alga</name>
    <name type="synonym">Porphyridium cruentum</name>
    <dbReference type="NCBI Taxonomy" id="35688"/>
    <lineage>
        <taxon>Eukaryota</taxon>
        <taxon>Rhodophyta</taxon>
        <taxon>Bangiophyceae</taxon>
        <taxon>Porphyridiales</taxon>
        <taxon>Porphyridiaceae</taxon>
        <taxon>Porphyridium</taxon>
    </lineage>
</organism>
<evidence type="ECO:0000256" key="1">
    <source>
        <dbReference type="ARBA" id="ARBA00022490"/>
    </source>
</evidence>
<dbReference type="GO" id="GO:0042273">
    <property type="term" value="P:ribosomal large subunit biogenesis"/>
    <property type="evidence" value="ECO:0007669"/>
    <property type="project" value="UniProtKB-UniRule"/>
</dbReference>
<protein>
    <recommendedName>
        <fullName evidence="5">Eukaryotic translation initiation factor 6</fullName>
        <shortName evidence="5">eIF-6</shortName>
    </recommendedName>
</protein>
<dbReference type="GO" id="GO:0005730">
    <property type="term" value="C:nucleolus"/>
    <property type="evidence" value="ECO:0007669"/>
    <property type="project" value="UniProtKB-SubCell"/>
</dbReference>
<dbReference type="GO" id="GO:0005737">
    <property type="term" value="C:cytoplasm"/>
    <property type="evidence" value="ECO:0007669"/>
    <property type="project" value="UniProtKB-SubCell"/>
</dbReference>
<dbReference type="GO" id="GO:0003743">
    <property type="term" value="F:translation initiation factor activity"/>
    <property type="evidence" value="ECO:0007669"/>
    <property type="project" value="UniProtKB-UniRule"/>
</dbReference>
<evidence type="ECO:0000256" key="5">
    <source>
        <dbReference type="HAMAP-Rule" id="MF_03132"/>
    </source>
</evidence>
<dbReference type="HAMAP" id="MF_00032">
    <property type="entry name" value="eIF_6"/>
    <property type="match status" value="1"/>
</dbReference>
<accession>A0A5J4YP24</accession>
<keyword evidence="2 5" id="KW-0396">Initiation factor</keyword>
<dbReference type="AlphaFoldDB" id="A0A5J4YP24"/>
<dbReference type="PANTHER" id="PTHR10784">
    <property type="entry name" value="TRANSLATION INITIATION FACTOR 6"/>
    <property type="match status" value="1"/>
</dbReference>
<evidence type="ECO:0000313" key="6">
    <source>
        <dbReference type="EMBL" id="KAA8493048.1"/>
    </source>
</evidence>
<dbReference type="SUPFAM" id="SSF55909">
    <property type="entry name" value="Pentein"/>
    <property type="match status" value="1"/>
</dbReference>
<dbReference type="PIRSF" id="PIRSF006413">
    <property type="entry name" value="IF-6"/>
    <property type="match status" value="1"/>
</dbReference>
<dbReference type="GO" id="GO:0043023">
    <property type="term" value="F:ribosomal large subunit binding"/>
    <property type="evidence" value="ECO:0007669"/>
    <property type="project" value="UniProtKB-UniRule"/>
</dbReference>
<dbReference type="Proteomes" id="UP000324585">
    <property type="component" value="Unassembled WGS sequence"/>
</dbReference>
<dbReference type="CDD" id="cd00527">
    <property type="entry name" value="IF6"/>
    <property type="match status" value="1"/>
</dbReference>
<comment type="subcellular location">
    <subcellularLocation>
        <location evidence="5">Cytoplasm</location>
    </subcellularLocation>
    <subcellularLocation>
        <location evidence="5">Nucleus</location>
        <location evidence="5">Nucleolus</location>
    </subcellularLocation>
    <text evidence="5">Shuttles between cytoplasm and nucleus/nucleolus.</text>
</comment>
<dbReference type="FunFam" id="3.75.10.10:FF:000001">
    <property type="entry name" value="Eukaryotic translation initiation factor 6"/>
    <property type="match status" value="1"/>
</dbReference>
<dbReference type="OrthoDB" id="4155914at2759"/>
<proteinExistence type="inferred from homology"/>
<evidence type="ECO:0000256" key="3">
    <source>
        <dbReference type="ARBA" id="ARBA00022917"/>
    </source>
</evidence>
<evidence type="ECO:0000313" key="7">
    <source>
        <dbReference type="Proteomes" id="UP000324585"/>
    </source>
</evidence>
<gene>
    <name evidence="5" type="primary">EIF6</name>
    <name evidence="6" type="ORF">FVE85_9320</name>
</gene>
<dbReference type="Gene3D" id="3.75.10.10">
    <property type="entry name" value="L-arginine/glycine Amidinotransferase, Chain A"/>
    <property type="match status" value="1"/>
</dbReference>
<comment type="function">
    <text evidence="5">Binds to the 60S ribosomal subunit and prevents its association with the 40S ribosomal subunit to form the 80S initiation complex in the cytoplasm. May also be involved in ribosome biogenesis.</text>
</comment>
<dbReference type="OMA" id="WCAFCGM"/>
<comment type="subunit">
    <text evidence="5">Monomer. Associates with the 60S ribosomal subunit.</text>
</comment>
<dbReference type="EMBL" id="VRMN01000008">
    <property type="protein sequence ID" value="KAA8493048.1"/>
    <property type="molecule type" value="Genomic_DNA"/>
</dbReference>
<comment type="caution">
    <text evidence="6">The sequence shown here is derived from an EMBL/GenBank/DDBJ whole genome shotgun (WGS) entry which is preliminary data.</text>
</comment>